<keyword evidence="8" id="KW-0677">Repeat</keyword>
<feature type="region of interest" description="Disordered" evidence="14">
    <location>
        <begin position="435"/>
        <end position="471"/>
    </location>
</feature>
<evidence type="ECO:0000256" key="5">
    <source>
        <dbReference type="ARBA" id="ARBA00022473"/>
    </source>
</evidence>
<dbReference type="Gene3D" id="3.30.160.60">
    <property type="entry name" value="Classic Zinc Finger"/>
    <property type="match status" value="4"/>
</dbReference>
<feature type="domain" description="C2H2-type" evidence="15">
    <location>
        <begin position="262"/>
        <end position="289"/>
    </location>
</feature>
<evidence type="ECO:0000256" key="6">
    <source>
        <dbReference type="ARBA" id="ARBA00022492"/>
    </source>
</evidence>
<feature type="region of interest" description="Disordered" evidence="14">
    <location>
        <begin position="581"/>
        <end position="612"/>
    </location>
</feature>
<keyword evidence="9 13" id="KW-0863">Zinc-finger</keyword>
<evidence type="ECO:0000259" key="15">
    <source>
        <dbReference type="PROSITE" id="PS50157"/>
    </source>
</evidence>
<evidence type="ECO:0000256" key="10">
    <source>
        <dbReference type="ARBA" id="ARBA00022833"/>
    </source>
</evidence>
<feature type="compositionally biased region" description="Polar residues" evidence="14">
    <location>
        <begin position="451"/>
        <end position="471"/>
    </location>
</feature>
<reference evidence="17" key="1">
    <citation type="submission" date="2025-08" db="UniProtKB">
        <authorList>
            <consortium name="RefSeq"/>
        </authorList>
    </citation>
    <scope>IDENTIFICATION</scope>
    <source>
        <tissue evidence="17">Muscle</tissue>
    </source>
</reference>
<comment type="function">
    <text evidence="1">Gap class segmentation protein that controls development of head structures.</text>
</comment>
<comment type="subcellular location">
    <subcellularLocation>
        <location evidence="2">Nucleus</location>
    </subcellularLocation>
</comment>
<evidence type="ECO:0000256" key="3">
    <source>
        <dbReference type="ARBA" id="ARBA00007746"/>
    </source>
</evidence>
<feature type="domain" description="C2H2-type" evidence="15">
    <location>
        <begin position="969"/>
        <end position="996"/>
    </location>
</feature>
<keyword evidence="10" id="KW-0862">Zinc</keyword>
<evidence type="ECO:0000256" key="14">
    <source>
        <dbReference type="SAM" id="MobiDB-lite"/>
    </source>
</evidence>
<dbReference type="PROSITE" id="PS50157">
    <property type="entry name" value="ZINC_FINGER_C2H2_2"/>
    <property type="match status" value="4"/>
</dbReference>
<dbReference type="GeneID" id="106471520"/>
<feature type="region of interest" description="Disordered" evidence="14">
    <location>
        <begin position="124"/>
        <end position="155"/>
    </location>
</feature>
<sequence length="1022" mass="114031">MATPSQLEEPLKMEPLCYREEFQEEGYHSESEKQKERANDEDLSSVTSPRGASEAFSHALPTETISMGNGDDGERHDSYNLSYGEDSDENSFSNDTSEMKDEEDYSNPLAQLQSVLEKNGMLGSKLEFPTSTNGSSPVSASEDGTSPDPFPPLGEDDVTGEVYRCHLCSYSGTSKFHFNCHMNTHFDHKCPFCDYTSRTEGRLKRHVKDFHSEVPPGNPNTPTRTSTGKVRHYRCKQCNFVSVTKTDFWEHSKTHIKSEKLLTCPKCPFVTEYKHHLEYHLRNHFGSKPFKCSKCNYSCVNKSMLNSHMKSHSNIYQYRCADCSYATKYCHSLKLHLRKYSHKPATVLNLDGTPNPYPVIDVYGTRRGPRPKKQKTEDQQFPSSSQSPISSIAQIPPVVQPSSDMSQFIPTSLGLPFLYPPHVMSGPHNSMFIRPPSLLKALPPPSGPLSNSTPSSRPDTQGTNPSNTNLGSLKCNQCNFTTEIRDMFSKHLLLHVASENQDLCKLYGITSETLLQMQDQQQQRPRWSADGNKIDQVASKNPSSRIESPRPWEGKMVFYATESVKDDLNIKTYKTSPIHTQLQKSKVPSPLPEVKNSSPSMLNTRVGSQSMSTPLLQAQLSSGPLLSRKGPYLKPDVHFPLDLSSCRSSPKYQQTISDQEALISVPQSDSSNEHQLHSISSESNASKSAPSQLIPSHSSHSLQTNGSRSAVFEPVPLCSSQDLPLTTSSKAIDTTSSHTSSQTSSSTPRNRRKGKAVKLERLQYAFEDKCSSEELMDYDTEDYKFPVTEAAQESISRNSVDNVDVISVPIYKPSTTVDSPQSSHQINPNATKVSETKPPSQIGPVRPIPKINVSAEATRIARPVPQPLPFNPLELSRMGSQPMPFPYQVSSLFFGHNGLNATHNGNVITSYDRYSGFPYHDFSVANVMREGPICPPPKAALPLKQNGADTKDRPSSKNEEDKAKWQDAYACSYCDMAFKDCIMYTMHMGYHGYQDPFTCNMCGQQNKDKVSFFLHIARSAHH</sequence>
<evidence type="ECO:0000256" key="4">
    <source>
        <dbReference type="ARBA" id="ARBA00013638"/>
    </source>
</evidence>
<evidence type="ECO:0000256" key="12">
    <source>
        <dbReference type="ARBA" id="ARBA00023242"/>
    </source>
</evidence>
<feature type="region of interest" description="Disordered" evidence="14">
    <location>
        <begin position="728"/>
        <end position="756"/>
    </location>
</feature>
<keyword evidence="7" id="KW-0479">Metal-binding</keyword>
<dbReference type="Pfam" id="PF00096">
    <property type="entry name" value="zf-C2H2"/>
    <property type="match status" value="1"/>
</dbReference>
<feature type="compositionally biased region" description="Low complexity" evidence="14">
    <location>
        <begin position="678"/>
        <end position="691"/>
    </location>
</feature>
<accession>A0ABM1TIX9</accession>
<keyword evidence="16" id="KW-1185">Reference proteome</keyword>
<keyword evidence="5" id="KW-0217">Developmental protein</keyword>
<feature type="region of interest" description="Disordered" evidence="14">
    <location>
        <begin position="359"/>
        <end position="391"/>
    </location>
</feature>
<feature type="compositionally biased region" description="Polar residues" evidence="14">
    <location>
        <begin position="693"/>
        <end position="707"/>
    </location>
</feature>
<keyword evidence="11" id="KW-0238">DNA-binding</keyword>
<organism evidence="16 17">
    <name type="scientific">Limulus polyphemus</name>
    <name type="common">Atlantic horseshoe crab</name>
    <dbReference type="NCBI Taxonomy" id="6850"/>
    <lineage>
        <taxon>Eukaryota</taxon>
        <taxon>Metazoa</taxon>
        <taxon>Ecdysozoa</taxon>
        <taxon>Arthropoda</taxon>
        <taxon>Chelicerata</taxon>
        <taxon>Merostomata</taxon>
        <taxon>Xiphosura</taxon>
        <taxon>Limulidae</taxon>
        <taxon>Limulus</taxon>
    </lineage>
</organism>
<dbReference type="SMART" id="SM00355">
    <property type="entry name" value="ZnF_C2H2"/>
    <property type="match status" value="9"/>
</dbReference>
<dbReference type="PANTHER" id="PTHR24392:SF49">
    <property type="entry name" value="PROTEIN HUNCHBACK"/>
    <property type="match status" value="1"/>
</dbReference>
<evidence type="ECO:0000256" key="8">
    <source>
        <dbReference type="ARBA" id="ARBA00022737"/>
    </source>
</evidence>
<evidence type="ECO:0000313" key="17">
    <source>
        <dbReference type="RefSeq" id="XP_022255835.1"/>
    </source>
</evidence>
<feature type="compositionally biased region" description="Polar residues" evidence="14">
    <location>
        <begin position="595"/>
        <end position="612"/>
    </location>
</feature>
<feature type="compositionally biased region" description="Polar residues" evidence="14">
    <location>
        <begin position="129"/>
        <end position="144"/>
    </location>
</feature>
<evidence type="ECO:0000313" key="16">
    <source>
        <dbReference type="Proteomes" id="UP000694941"/>
    </source>
</evidence>
<feature type="compositionally biased region" description="Polar residues" evidence="14">
    <location>
        <begin position="814"/>
        <end position="839"/>
    </location>
</feature>
<feature type="compositionally biased region" description="Basic and acidic residues" evidence="14">
    <location>
        <begin position="949"/>
        <end position="961"/>
    </location>
</feature>
<evidence type="ECO:0000256" key="9">
    <source>
        <dbReference type="ARBA" id="ARBA00022771"/>
    </source>
</evidence>
<evidence type="ECO:0000256" key="2">
    <source>
        <dbReference type="ARBA" id="ARBA00004123"/>
    </source>
</evidence>
<keyword evidence="6" id="KW-0302">Gap protein</keyword>
<comment type="similarity">
    <text evidence="3">Belongs to the hunchback C2H2-type zinc-finger protein family.</text>
</comment>
<protein>
    <recommendedName>
        <fullName evidence="4">Protein hunchback</fullName>
    </recommendedName>
</protein>
<gene>
    <name evidence="17" type="primary">LOC106471520</name>
</gene>
<name>A0ABM1TIX9_LIMPO</name>
<evidence type="ECO:0000256" key="13">
    <source>
        <dbReference type="PROSITE-ProRule" id="PRU00042"/>
    </source>
</evidence>
<feature type="region of interest" description="Disordered" evidence="14">
    <location>
        <begin position="1"/>
        <end position="106"/>
    </location>
</feature>
<keyword evidence="12" id="KW-0539">Nucleus</keyword>
<feature type="region of interest" description="Disordered" evidence="14">
    <location>
        <begin position="938"/>
        <end position="961"/>
    </location>
</feature>
<feature type="compositionally biased region" description="Low complexity" evidence="14">
    <location>
        <begin position="379"/>
        <end position="391"/>
    </location>
</feature>
<feature type="region of interest" description="Disordered" evidence="14">
    <location>
        <begin position="814"/>
        <end position="847"/>
    </location>
</feature>
<feature type="compositionally biased region" description="Low complexity" evidence="14">
    <location>
        <begin position="734"/>
        <end position="747"/>
    </location>
</feature>
<dbReference type="PROSITE" id="PS00028">
    <property type="entry name" value="ZINC_FINGER_C2H2_1"/>
    <property type="match status" value="2"/>
</dbReference>
<proteinExistence type="inferred from homology"/>
<dbReference type="SUPFAM" id="SSF57667">
    <property type="entry name" value="beta-beta-alpha zinc fingers"/>
    <property type="match status" value="3"/>
</dbReference>
<dbReference type="InterPro" id="IPR013087">
    <property type="entry name" value="Znf_C2H2_type"/>
</dbReference>
<dbReference type="InterPro" id="IPR036236">
    <property type="entry name" value="Znf_C2H2_sf"/>
</dbReference>
<feature type="domain" description="C2H2-type" evidence="15">
    <location>
        <begin position="188"/>
        <end position="216"/>
    </location>
</feature>
<evidence type="ECO:0000256" key="11">
    <source>
        <dbReference type="ARBA" id="ARBA00023125"/>
    </source>
</evidence>
<dbReference type="Proteomes" id="UP000694941">
    <property type="component" value="Unplaced"/>
</dbReference>
<feature type="compositionally biased region" description="Basic and acidic residues" evidence="14">
    <location>
        <begin position="9"/>
        <end position="40"/>
    </location>
</feature>
<dbReference type="PANTHER" id="PTHR24392">
    <property type="entry name" value="ZINC FINGER PROTEIN"/>
    <property type="match status" value="1"/>
</dbReference>
<dbReference type="RefSeq" id="XP_022255835.1">
    <property type="nucleotide sequence ID" value="XM_022400127.1"/>
</dbReference>
<evidence type="ECO:0000256" key="7">
    <source>
        <dbReference type="ARBA" id="ARBA00022723"/>
    </source>
</evidence>
<feature type="domain" description="C2H2-type" evidence="15">
    <location>
        <begin position="290"/>
        <end position="317"/>
    </location>
</feature>
<evidence type="ECO:0000256" key="1">
    <source>
        <dbReference type="ARBA" id="ARBA00003983"/>
    </source>
</evidence>
<feature type="region of interest" description="Disordered" evidence="14">
    <location>
        <begin position="665"/>
        <end position="707"/>
    </location>
</feature>